<protein>
    <recommendedName>
        <fullName evidence="4">Collagen-like protein</fullName>
    </recommendedName>
</protein>
<dbReference type="Proteomes" id="UP000660861">
    <property type="component" value="Unassembled WGS sequence"/>
</dbReference>
<evidence type="ECO:0000313" key="2">
    <source>
        <dbReference type="EMBL" id="MBC8570610.1"/>
    </source>
</evidence>
<feature type="compositionally biased region" description="Basic and acidic residues" evidence="1">
    <location>
        <begin position="133"/>
        <end position="142"/>
    </location>
</feature>
<evidence type="ECO:0000313" key="3">
    <source>
        <dbReference type="Proteomes" id="UP000660861"/>
    </source>
</evidence>
<reference evidence="2" key="1">
    <citation type="submission" date="2020-08" db="EMBL/GenBank/DDBJ databases">
        <title>Genome public.</title>
        <authorList>
            <person name="Liu C."/>
            <person name="Sun Q."/>
        </authorList>
    </citation>
    <scope>NUCLEOTIDE SEQUENCE</scope>
    <source>
        <strain evidence="2">NSJ-54</strain>
    </source>
</reference>
<feature type="region of interest" description="Disordered" evidence="1">
    <location>
        <begin position="228"/>
        <end position="405"/>
    </location>
</feature>
<evidence type="ECO:0000256" key="1">
    <source>
        <dbReference type="SAM" id="MobiDB-lite"/>
    </source>
</evidence>
<name>A0A926ECL5_9FIRM</name>
<feature type="region of interest" description="Disordered" evidence="1">
    <location>
        <begin position="56"/>
        <end position="184"/>
    </location>
</feature>
<feature type="compositionally biased region" description="Basic and acidic residues" evidence="1">
    <location>
        <begin position="231"/>
        <end position="240"/>
    </location>
</feature>
<organism evidence="2 3">
    <name type="scientific">Zongyangia hominis</name>
    <dbReference type="NCBI Taxonomy" id="2763677"/>
    <lineage>
        <taxon>Bacteria</taxon>
        <taxon>Bacillati</taxon>
        <taxon>Bacillota</taxon>
        <taxon>Clostridia</taxon>
        <taxon>Eubacteriales</taxon>
        <taxon>Oscillospiraceae</taxon>
        <taxon>Zongyangia</taxon>
    </lineage>
</organism>
<evidence type="ECO:0008006" key="4">
    <source>
        <dbReference type="Google" id="ProtNLM"/>
    </source>
</evidence>
<comment type="caution">
    <text evidence="2">The sequence shown here is derived from an EMBL/GenBank/DDBJ whole genome shotgun (WGS) entry which is preliminary data.</text>
</comment>
<dbReference type="PANTHER" id="PTHR24023:SF1082">
    <property type="entry name" value="COLLAGEN TRIPLE HELIX REPEAT"/>
    <property type="match status" value="1"/>
</dbReference>
<dbReference type="InterPro" id="IPR008160">
    <property type="entry name" value="Collagen"/>
</dbReference>
<dbReference type="InterPro" id="IPR050149">
    <property type="entry name" value="Collagen_superfamily"/>
</dbReference>
<dbReference type="EMBL" id="JACRTC010000004">
    <property type="protein sequence ID" value="MBC8570610.1"/>
    <property type="molecule type" value="Genomic_DNA"/>
</dbReference>
<proteinExistence type="predicted"/>
<sequence>MITLGKVSITPQGAFDPQRSYERLDMVFDEATGLSYLARKDGAGAPLSDTAVWMRLGTGATGPKGDKGDPGEAGPAGPKGDAGDVGLTGPAGPQGEKGDAGPTGPIGPAGPKGDTGATGLAGPRGEPGPQGEKGPKGDKGDPGETGPAGPKGEPGPKGDKGDPGETGPAGPKGEPGPKGEDGTSFRILGTFATLEELQSTATDPGLGDAYIVGGFVYAWSGAQWQNLGEIKGPKGDKGDPGDPGPAGPKGDTGATGLRGPQGEPGPKGDKGDPGETGPAGPKGDTGATGLPGPQGEPGPKGDKGDPGETGPAGPKGDTGATGEVGPQGEPGPKGDKGDPGETGPAGPKGDTGATGLPGPQGEPGPKGDKGDPGETGPAGPKGDTGATGLRGLQGEPGPAGRTPVKGVDYFTTADIAAVATQAAGQVDISGKVDKLTGTGSGLPVFTGANGTLAAKTASDALTSLGGALGDASGNAVNANMLGNQPASFYAQPLPNLVTNGYLKKGVINQRGKTTYSTSDFDQYTVDDWKFTGNCSMTVGDNGCTIRPTANYHGICQYIENPQQFIGKQLALTVKAFNSVSTAIYIRLNYVKGGNKTQISYLQQGFTGEKDLFMTCTVPDADMDYLLVQIDTYSGEFTTIQRVKLEEGAQFTGWNLFDPGVETARCMRYYRKMRVEGVATSAKSLSLCMNFFPMRVVPSVSTASTSFAIAQVSITAMTGTLTWVDMSNKSLLAVTTENNVFTAGKAYNKEIDFDACIYY</sequence>
<feature type="compositionally biased region" description="Low complexity" evidence="1">
    <location>
        <begin position="123"/>
        <end position="132"/>
    </location>
</feature>
<feature type="compositionally biased region" description="Basic and acidic residues" evidence="1">
    <location>
        <begin position="154"/>
        <end position="163"/>
    </location>
</feature>
<keyword evidence="3" id="KW-1185">Reference proteome</keyword>
<dbReference type="Pfam" id="PF01391">
    <property type="entry name" value="Collagen"/>
    <property type="match status" value="4"/>
</dbReference>
<accession>A0A926ECL5</accession>
<dbReference type="AlphaFoldDB" id="A0A926ECL5"/>
<dbReference type="RefSeq" id="WP_262397707.1">
    <property type="nucleotide sequence ID" value="NZ_JACRTC010000004.1"/>
</dbReference>
<dbReference type="GO" id="GO:0031012">
    <property type="term" value="C:extracellular matrix"/>
    <property type="evidence" value="ECO:0007669"/>
    <property type="project" value="TreeGrafter"/>
</dbReference>
<dbReference type="PANTHER" id="PTHR24023">
    <property type="entry name" value="COLLAGEN ALPHA"/>
    <property type="match status" value="1"/>
</dbReference>
<dbReference type="GO" id="GO:0005615">
    <property type="term" value="C:extracellular space"/>
    <property type="evidence" value="ECO:0007669"/>
    <property type="project" value="TreeGrafter"/>
</dbReference>
<gene>
    <name evidence="2" type="ORF">H8709_07160</name>
</gene>